<reference evidence="2" key="1">
    <citation type="submission" date="2020-06" db="EMBL/GenBank/DDBJ databases">
        <title>WGS assembly of Ceratodon purpureus strain R40.</title>
        <authorList>
            <person name="Carey S.B."/>
            <person name="Jenkins J."/>
            <person name="Shu S."/>
            <person name="Lovell J.T."/>
            <person name="Sreedasyam A."/>
            <person name="Maumus F."/>
            <person name="Tiley G.P."/>
            <person name="Fernandez-Pozo N."/>
            <person name="Barry K."/>
            <person name="Chen C."/>
            <person name="Wang M."/>
            <person name="Lipzen A."/>
            <person name="Daum C."/>
            <person name="Saski C.A."/>
            <person name="Payton A.C."/>
            <person name="Mcbreen J.C."/>
            <person name="Conrad R.E."/>
            <person name="Kollar L.M."/>
            <person name="Olsson S."/>
            <person name="Huttunen S."/>
            <person name="Landis J.B."/>
            <person name="Wickett N.J."/>
            <person name="Johnson M.G."/>
            <person name="Rensing S.A."/>
            <person name="Grimwood J."/>
            <person name="Schmutz J."/>
            <person name="Mcdaniel S.F."/>
        </authorList>
    </citation>
    <scope>NUCLEOTIDE SEQUENCE</scope>
    <source>
        <strain evidence="2">R40</strain>
    </source>
</reference>
<dbReference type="AlphaFoldDB" id="A0A8T0ITE5"/>
<dbReference type="PANTHER" id="PTHR15852">
    <property type="entry name" value="PLASTID TRANSCRIPTIONALLY ACTIVE PROTEIN"/>
    <property type="match status" value="1"/>
</dbReference>
<evidence type="ECO:0000313" key="2">
    <source>
        <dbReference type="EMBL" id="KAG0586056.1"/>
    </source>
</evidence>
<evidence type="ECO:0000256" key="1">
    <source>
        <dbReference type="SAM" id="Phobius"/>
    </source>
</evidence>
<comment type="caution">
    <text evidence="2">The sequence shown here is derived from an EMBL/GenBank/DDBJ whole genome shotgun (WGS) entry which is preliminary data.</text>
</comment>
<protein>
    <submittedName>
        <fullName evidence="2">Uncharacterized protein</fullName>
    </submittedName>
</protein>
<keyword evidence="1" id="KW-0812">Transmembrane</keyword>
<organism evidence="2 3">
    <name type="scientific">Ceratodon purpureus</name>
    <name type="common">Fire moss</name>
    <name type="synonym">Dicranum purpureum</name>
    <dbReference type="NCBI Taxonomy" id="3225"/>
    <lineage>
        <taxon>Eukaryota</taxon>
        <taxon>Viridiplantae</taxon>
        <taxon>Streptophyta</taxon>
        <taxon>Embryophyta</taxon>
        <taxon>Bryophyta</taxon>
        <taxon>Bryophytina</taxon>
        <taxon>Bryopsida</taxon>
        <taxon>Dicranidae</taxon>
        <taxon>Pseudoditrichales</taxon>
        <taxon>Ditrichaceae</taxon>
        <taxon>Ceratodon</taxon>
    </lineage>
</organism>
<keyword evidence="3" id="KW-1185">Reference proteome</keyword>
<dbReference type="InterPro" id="IPR036410">
    <property type="entry name" value="HSP_DnaJ_Cys-rich_dom_sf"/>
</dbReference>
<keyword evidence="1" id="KW-1133">Transmembrane helix</keyword>
<feature type="transmembrane region" description="Helical" evidence="1">
    <location>
        <begin position="71"/>
        <end position="97"/>
    </location>
</feature>
<dbReference type="SUPFAM" id="SSF57938">
    <property type="entry name" value="DnaJ/Hsp40 cysteine-rich domain"/>
    <property type="match status" value="1"/>
</dbReference>
<sequence length="168" mass="17985">MSGDSRCCRQVLIACLRSGIATSGFRILGSFATVVGFGNTVQESLPSSIHVNRYCFTFHEGRMMRGGPLRIVATAGAAVAAGMFTLSMASSVSLGVLSNVVERQRKKTAPQCACCKGRGFTECRLCKGESTIEWSPLYDPVVPRRCLCPTCDGNKVQKCLNCVGKGYA</sequence>
<evidence type="ECO:0000313" key="3">
    <source>
        <dbReference type="Proteomes" id="UP000822688"/>
    </source>
</evidence>
<accession>A0A8T0ITE5</accession>
<dbReference type="EMBL" id="CM026422">
    <property type="protein sequence ID" value="KAG0586056.1"/>
    <property type="molecule type" value="Genomic_DNA"/>
</dbReference>
<gene>
    <name evidence="2" type="ORF">KC19_2G060600</name>
</gene>
<name>A0A8T0ITE5_CERPU</name>
<dbReference type="Proteomes" id="UP000822688">
    <property type="component" value="Chromosome 2"/>
</dbReference>
<dbReference type="PANTHER" id="PTHR15852:SF29">
    <property type="entry name" value="PLASTID TRANSCRIPTIONALLY ACTIVE PROTEIN"/>
    <property type="match status" value="1"/>
</dbReference>
<proteinExistence type="predicted"/>
<keyword evidence="1" id="KW-0472">Membrane</keyword>